<name>A0ABS8YFU7_9BACL</name>
<evidence type="ECO:0008006" key="3">
    <source>
        <dbReference type="Google" id="ProtNLM"/>
    </source>
</evidence>
<organism evidence="1 2">
    <name type="scientific">Paenibacillus profundus</name>
    <dbReference type="NCBI Taxonomy" id="1173085"/>
    <lineage>
        <taxon>Bacteria</taxon>
        <taxon>Bacillati</taxon>
        <taxon>Bacillota</taxon>
        <taxon>Bacilli</taxon>
        <taxon>Bacillales</taxon>
        <taxon>Paenibacillaceae</taxon>
        <taxon>Paenibacillus</taxon>
    </lineage>
</organism>
<sequence>MKEAYKSLKPQVLKAANEAAQRLKPIKDSALTVIGGDRERSIDGVVTGEWALSSKHGHIVYIDKKTGEVRRASADYEFDELDQSIQQDILNTWKSIGGD</sequence>
<evidence type="ECO:0000313" key="2">
    <source>
        <dbReference type="Proteomes" id="UP001199916"/>
    </source>
</evidence>
<comment type="caution">
    <text evidence="1">The sequence shown here is derived from an EMBL/GenBank/DDBJ whole genome shotgun (WGS) entry which is preliminary data.</text>
</comment>
<gene>
    <name evidence="1" type="ORF">LQV63_12260</name>
</gene>
<protein>
    <recommendedName>
        <fullName evidence="3">Colicin D C-terminal domain-containing protein</fullName>
    </recommendedName>
</protein>
<proteinExistence type="predicted"/>
<accession>A0ABS8YFU7</accession>
<dbReference type="RefSeq" id="WP_233696913.1">
    <property type="nucleotide sequence ID" value="NZ_JAJNBZ010000007.1"/>
</dbReference>
<evidence type="ECO:0000313" key="1">
    <source>
        <dbReference type="EMBL" id="MCE5170084.1"/>
    </source>
</evidence>
<keyword evidence="2" id="KW-1185">Reference proteome</keyword>
<dbReference type="Proteomes" id="UP001199916">
    <property type="component" value="Unassembled WGS sequence"/>
</dbReference>
<dbReference type="EMBL" id="JAJNBZ010000007">
    <property type="protein sequence ID" value="MCE5170084.1"/>
    <property type="molecule type" value="Genomic_DNA"/>
</dbReference>
<reference evidence="1 2" key="1">
    <citation type="submission" date="2021-11" db="EMBL/GenBank/DDBJ databases">
        <title>Draft genome sequence of Paenibacillus profundus YoMME, a new Gram-positive bacteria with exoelectrogenic properties.</title>
        <authorList>
            <person name="Hubenova Y."/>
            <person name="Hubenova E."/>
            <person name="Manasiev Y."/>
            <person name="Peykov S."/>
            <person name="Mitov M."/>
        </authorList>
    </citation>
    <scope>NUCLEOTIDE SEQUENCE [LARGE SCALE GENOMIC DNA]</scope>
    <source>
        <strain evidence="1 2">YoMME</strain>
    </source>
</reference>